<evidence type="ECO:0000313" key="1">
    <source>
        <dbReference type="EMBL" id="CUG80677.1"/>
    </source>
</evidence>
<dbReference type="Proteomes" id="UP000051952">
    <property type="component" value="Unassembled WGS sequence"/>
</dbReference>
<evidence type="ECO:0000313" key="2">
    <source>
        <dbReference type="Proteomes" id="UP000051952"/>
    </source>
</evidence>
<name>A0A0S4J195_BODSA</name>
<organism evidence="1 2">
    <name type="scientific">Bodo saltans</name>
    <name type="common">Flagellated protozoan</name>
    <dbReference type="NCBI Taxonomy" id="75058"/>
    <lineage>
        <taxon>Eukaryota</taxon>
        <taxon>Discoba</taxon>
        <taxon>Euglenozoa</taxon>
        <taxon>Kinetoplastea</taxon>
        <taxon>Metakinetoplastina</taxon>
        <taxon>Eubodonida</taxon>
        <taxon>Bodonidae</taxon>
        <taxon>Bodo</taxon>
    </lineage>
</organism>
<dbReference type="AlphaFoldDB" id="A0A0S4J195"/>
<reference evidence="2" key="1">
    <citation type="submission" date="2015-09" db="EMBL/GenBank/DDBJ databases">
        <authorList>
            <consortium name="Pathogen Informatics"/>
        </authorList>
    </citation>
    <scope>NUCLEOTIDE SEQUENCE [LARGE SCALE GENOMIC DNA]</scope>
    <source>
        <strain evidence="2">Lake Konstanz</strain>
    </source>
</reference>
<dbReference type="VEuPathDB" id="TriTrypDB:BSAL_86410"/>
<gene>
    <name evidence="1" type="ORF">BSAL_86410</name>
</gene>
<keyword evidence="2" id="KW-1185">Reference proteome</keyword>
<dbReference type="EMBL" id="CYKH01001052">
    <property type="protein sequence ID" value="CUG80677.1"/>
    <property type="molecule type" value="Genomic_DNA"/>
</dbReference>
<sequence length="782" mass="86420">MIRRGKMLSTVSGWLRFAAAAAQPHLKSGLHHKELVAPSPSWPHLPVFCCGLISRSRGLCCAEQIDRVLSSMQHQTIIKAQCIAIVELGKHKLNSFYLLDTILDVCGKKWNDLQHGSNEIYWHKRSVTFVACAGNDLLVAIANPHEAPAMDVSMKRIRTLHLLPEEEEGDSSLTAVEGETSAAPLPHEYDVYCVADGDDMLKKKNYALITKFVVGTLTAFMGQIPSPHDILKPQHFRVNPLYVRNEGKRYFAMSRDDWRALSSRYVDCQFGIGLLGADSTIFDRQLPHTWADANIAVLIGGESGSGKTMEMLCGHCERSHLVVYMRFFPEVLAKTHAQEVNDILTNDAIVRKSTGDVWAAPDERNDAFARLAAAVVQSAINTSCRAMMDPLRKHHTGGRFNVRLCFDDMGDSLAFVRAYCAFSPTRLREILHWGPRVEIFLVAAGTGIGSVMQPAGSENAFYHLSTLTSAGFPDYWATLYWRMRTHLLLEQYNTSLAYPEDDVLLAVLQRGVTALRNNWLDRSIRDEKLLQRSATLAGLLKAHAANISAIPDGCDPDFLRKMNATTTLLAQESLFAAVESDAACAEALSNPRMGALFVNVVQEVANDQSIRGQSVVPSGTSIQRTILQRVAVLYKSLSKGLKGATPEETSALLIESLRYALFDGYVGARFTATTLVSGRGVLIDNADYKREVPAGYEVVCDLEDPSTIMMMRLKELDVDEEELQSTYTACYPKTAGRYSITPAMVVMLSTLVTESLEESFSALSDDKVSVFDRSSVPRTLCS</sequence>
<proteinExistence type="predicted"/>
<protein>
    <submittedName>
        <fullName evidence="1">Uncharacterized protein</fullName>
    </submittedName>
</protein>
<accession>A0A0S4J195</accession>